<reference evidence="1 2" key="1">
    <citation type="journal article" date="2020" name="ISME J.">
        <title>Uncovering the hidden diversity of litter-decomposition mechanisms in mushroom-forming fungi.</title>
        <authorList>
            <person name="Floudas D."/>
            <person name="Bentzer J."/>
            <person name="Ahren D."/>
            <person name="Johansson T."/>
            <person name="Persson P."/>
            <person name="Tunlid A."/>
        </authorList>
    </citation>
    <scope>NUCLEOTIDE SEQUENCE [LARGE SCALE GENOMIC DNA]</scope>
    <source>
        <strain evidence="1 2">CBS 101986</strain>
    </source>
</reference>
<dbReference type="SUPFAM" id="SSF52047">
    <property type="entry name" value="RNI-like"/>
    <property type="match status" value="1"/>
</dbReference>
<comment type="caution">
    <text evidence="1">The sequence shown here is derived from an EMBL/GenBank/DDBJ whole genome shotgun (WGS) entry which is preliminary data.</text>
</comment>
<dbReference type="InterPro" id="IPR032675">
    <property type="entry name" value="LRR_dom_sf"/>
</dbReference>
<accession>A0A8H5BKS3</accession>
<dbReference type="AlphaFoldDB" id="A0A8H5BKS3"/>
<keyword evidence="2" id="KW-1185">Reference proteome</keyword>
<name>A0A8H5BKS3_9AGAR</name>
<protein>
    <recommendedName>
        <fullName evidence="3">F-box domain-containing protein</fullName>
    </recommendedName>
</protein>
<proteinExistence type="predicted"/>
<gene>
    <name evidence="1" type="ORF">D9619_010012</name>
</gene>
<evidence type="ECO:0000313" key="2">
    <source>
        <dbReference type="Proteomes" id="UP000567179"/>
    </source>
</evidence>
<evidence type="ECO:0008006" key="3">
    <source>
        <dbReference type="Google" id="ProtNLM"/>
    </source>
</evidence>
<dbReference type="OrthoDB" id="2884925at2759"/>
<sequence>MGTEDSYLEVQRTIDLELTNLSALTQETTRQLNSRRNALAPAFKLPDDVLVDIFLSIRDSSDRRPKNWHQITQICGYWRSVAVMAPSLWTSFYDPPHALTPLMLERSQAAPLDVYFSNLKRKHSTTTLMSILHNIERIRTLAFGTMPSDFLDTIHNALANVGWNWKSSLLESLTVGIMYNPAPRSGSVRVAMEVFRPTCLLRKLYLTGGHYDWNMLPLPSLTHLDLYGESLSEVSGAQFIETLRHMQNLEVLGIEWESMNLRQYPPTPCPQPIHLPYLRKLEIVKGHQDHIESFLSLVTHPRLHQLSLGSSDPVNDIVTFIQSATSSVGKGQFRPLEFLRIEFEYVTMSAAPWLSDSDESYIHIDAPIDEEEFDPNDDGRGFEFIADILSCITPFDCPAKIPLRHIYLDSWDVPIDDFSHLFASLPHLESIEVHHNLALALFRILNIASTSENLTPDVPIPFPKLQKIVWNGDHQYSRSVPVLSATLYNELYNGLLFRHARGVPITRLELVGCERLVENQANQLEEIGVVIVVRQR</sequence>
<dbReference type="Proteomes" id="UP000567179">
    <property type="component" value="Unassembled WGS sequence"/>
</dbReference>
<dbReference type="EMBL" id="JAACJJ010000015">
    <property type="protein sequence ID" value="KAF5325097.1"/>
    <property type="molecule type" value="Genomic_DNA"/>
</dbReference>
<dbReference type="Gene3D" id="3.80.10.10">
    <property type="entry name" value="Ribonuclease Inhibitor"/>
    <property type="match status" value="1"/>
</dbReference>
<evidence type="ECO:0000313" key="1">
    <source>
        <dbReference type="EMBL" id="KAF5325097.1"/>
    </source>
</evidence>
<organism evidence="1 2">
    <name type="scientific">Psilocybe cf. subviscida</name>
    <dbReference type="NCBI Taxonomy" id="2480587"/>
    <lineage>
        <taxon>Eukaryota</taxon>
        <taxon>Fungi</taxon>
        <taxon>Dikarya</taxon>
        <taxon>Basidiomycota</taxon>
        <taxon>Agaricomycotina</taxon>
        <taxon>Agaricomycetes</taxon>
        <taxon>Agaricomycetidae</taxon>
        <taxon>Agaricales</taxon>
        <taxon>Agaricineae</taxon>
        <taxon>Strophariaceae</taxon>
        <taxon>Psilocybe</taxon>
    </lineage>
</organism>